<comment type="cofactor">
    <cofactor evidence="5">
        <name>[2Fe-2S] cluster</name>
        <dbReference type="ChEBI" id="CHEBI:190135"/>
    </cofactor>
</comment>
<evidence type="ECO:0000313" key="8">
    <source>
        <dbReference type="EMBL" id="UOF91611.1"/>
    </source>
</evidence>
<keyword evidence="2" id="KW-0479">Metal-binding</keyword>
<evidence type="ECO:0000259" key="7">
    <source>
        <dbReference type="PROSITE" id="PS51296"/>
    </source>
</evidence>
<dbReference type="Pfam" id="PF00355">
    <property type="entry name" value="Rieske"/>
    <property type="match status" value="1"/>
</dbReference>
<reference evidence="8" key="1">
    <citation type="submission" date="2021-12" db="EMBL/GenBank/DDBJ databases">
        <title>Alicyclobacillaceae gen. nov., sp. nov., isolated from chalcocite enrichment system.</title>
        <authorList>
            <person name="Jiang Z."/>
        </authorList>
    </citation>
    <scope>NUCLEOTIDE SEQUENCE</scope>
    <source>
        <strain evidence="8">MYW30-H2</strain>
    </source>
</reference>
<sequence length="103" mass="11116">MARVNIGKTSDLQPGEMKRIVIGYEDLALYNIDGKYFVTSDVCTHANESLTEGKLAGNIIACPKHGGKFDVCSGKAVAFPCVTPIDTYEVEVEGDSLFIEIDA</sequence>
<dbReference type="Proteomes" id="UP000830167">
    <property type="component" value="Chromosome"/>
</dbReference>
<organism evidence="8 9">
    <name type="scientific">Fodinisporobacter ferrooxydans</name>
    <dbReference type="NCBI Taxonomy" id="2901836"/>
    <lineage>
        <taxon>Bacteria</taxon>
        <taxon>Bacillati</taxon>
        <taxon>Bacillota</taxon>
        <taxon>Bacilli</taxon>
        <taxon>Bacillales</taxon>
        <taxon>Alicyclobacillaceae</taxon>
        <taxon>Fodinisporobacter</taxon>
    </lineage>
</organism>
<name>A0ABY4CQU6_9BACL</name>
<evidence type="ECO:0000256" key="5">
    <source>
        <dbReference type="ARBA" id="ARBA00034078"/>
    </source>
</evidence>
<dbReference type="CDD" id="cd03528">
    <property type="entry name" value="Rieske_RO_ferredoxin"/>
    <property type="match status" value="1"/>
</dbReference>
<protein>
    <submittedName>
        <fullName evidence="8">Non-heme iron oxygenase ferredoxin subunit</fullName>
    </submittedName>
</protein>
<feature type="domain" description="Rieske" evidence="7">
    <location>
        <begin position="4"/>
        <end position="99"/>
    </location>
</feature>
<dbReference type="RefSeq" id="WP_347438305.1">
    <property type="nucleotide sequence ID" value="NZ_CP089291.1"/>
</dbReference>
<evidence type="ECO:0000256" key="6">
    <source>
        <dbReference type="ARBA" id="ARBA00038001"/>
    </source>
</evidence>
<evidence type="ECO:0000256" key="2">
    <source>
        <dbReference type="ARBA" id="ARBA00022723"/>
    </source>
</evidence>
<evidence type="ECO:0000313" key="9">
    <source>
        <dbReference type="Proteomes" id="UP000830167"/>
    </source>
</evidence>
<proteinExistence type="inferred from homology"/>
<keyword evidence="4" id="KW-0411">Iron-sulfur</keyword>
<evidence type="ECO:0000256" key="3">
    <source>
        <dbReference type="ARBA" id="ARBA00023004"/>
    </source>
</evidence>
<dbReference type="InterPro" id="IPR036922">
    <property type="entry name" value="Rieske_2Fe-2S_sf"/>
</dbReference>
<gene>
    <name evidence="8" type="ORF">LSG31_05000</name>
</gene>
<dbReference type="InterPro" id="IPR017941">
    <property type="entry name" value="Rieske_2Fe-2S"/>
</dbReference>
<dbReference type="SUPFAM" id="SSF50022">
    <property type="entry name" value="ISP domain"/>
    <property type="match status" value="1"/>
</dbReference>
<evidence type="ECO:0000256" key="1">
    <source>
        <dbReference type="ARBA" id="ARBA00022714"/>
    </source>
</evidence>
<dbReference type="EMBL" id="CP089291">
    <property type="protein sequence ID" value="UOF91611.1"/>
    <property type="molecule type" value="Genomic_DNA"/>
</dbReference>
<evidence type="ECO:0000256" key="4">
    <source>
        <dbReference type="ARBA" id="ARBA00023014"/>
    </source>
</evidence>
<dbReference type="Gene3D" id="2.102.10.10">
    <property type="entry name" value="Rieske [2Fe-2S] iron-sulphur domain"/>
    <property type="match status" value="1"/>
</dbReference>
<dbReference type="PANTHER" id="PTHR21496">
    <property type="entry name" value="FERREDOXIN-RELATED"/>
    <property type="match status" value="1"/>
</dbReference>
<keyword evidence="9" id="KW-1185">Reference proteome</keyword>
<keyword evidence="1" id="KW-0001">2Fe-2S</keyword>
<keyword evidence="3" id="KW-0408">Iron</keyword>
<comment type="similarity">
    <text evidence="6">Belongs to the bacterial ring-hydroxylating dioxygenase ferredoxin component family.</text>
</comment>
<dbReference type="PANTHER" id="PTHR21496:SF0">
    <property type="entry name" value="RIESKE DOMAIN-CONTAINING PROTEIN"/>
    <property type="match status" value="1"/>
</dbReference>
<dbReference type="PROSITE" id="PS51296">
    <property type="entry name" value="RIESKE"/>
    <property type="match status" value="1"/>
</dbReference>
<accession>A0ABY4CQU6</accession>